<sequence length="82" mass="9400">MECMEMQSGWDQGFYFDLKKIEGVCRYFQELCQRAFWSVRGAGATLPTETTLLIQFIGATETSEFQGIDNEYENGCLGVVYF</sequence>
<accession>A0A654EWA8</accession>
<dbReference type="ExpressionAtlas" id="A0A654EWA8">
    <property type="expression patterns" value="baseline and differential"/>
</dbReference>
<reference evidence="1 2" key="1">
    <citation type="submission" date="2019-11" db="EMBL/GenBank/DDBJ databases">
        <authorList>
            <person name="Jiao W.-B."/>
            <person name="Schneeberger K."/>
        </authorList>
    </citation>
    <scope>NUCLEOTIDE SEQUENCE [LARGE SCALE GENOMIC DNA]</scope>
    <source>
        <strain evidence="2">cv. An-1</strain>
    </source>
</reference>
<dbReference type="EMBL" id="CACRSJ010000105">
    <property type="protein sequence ID" value="VYS53008.1"/>
    <property type="molecule type" value="Genomic_DNA"/>
</dbReference>
<proteinExistence type="predicted"/>
<protein>
    <submittedName>
        <fullName evidence="1">Uncharacterized protein</fullName>
    </submittedName>
</protein>
<evidence type="ECO:0000313" key="1">
    <source>
        <dbReference type="EMBL" id="VYS53008.1"/>
    </source>
</evidence>
<evidence type="ECO:0000313" key="2">
    <source>
        <dbReference type="Proteomes" id="UP000426265"/>
    </source>
</evidence>
<dbReference type="AlphaFoldDB" id="A0A654EWA8"/>
<gene>
    <name evidence="1" type="ORF">AN1_LOCUS8469</name>
</gene>
<dbReference type="Proteomes" id="UP000426265">
    <property type="component" value="Unassembled WGS sequence"/>
</dbReference>
<organism evidence="1 2">
    <name type="scientific">Arabidopsis thaliana</name>
    <name type="common">Mouse-ear cress</name>
    <dbReference type="NCBI Taxonomy" id="3702"/>
    <lineage>
        <taxon>Eukaryota</taxon>
        <taxon>Viridiplantae</taxon>
        <taxon>Streptophyta</taxon>
        <taxon>Embryophyta</taxon>
        <taxon>Tracheophyta</taxon>
        <taxon>Spermatophyta</taxon>
        <taxon>Magnoliopsida</taxon>
        <taxon>eudicotyledons</taxon>
        <taxon>Gunneridae</taxon>
        <taxon>Pentapetalae</taxon>
        <taxon>rosids</taxon>
        <taxon>malvids</taxon>
        <taxon>Brassicales</taxon>
        <taxon>Brassicaceae</taxon>
        <taxon>Camelineae</taxon>
        <taxon>Arabidopsis</taxon>
    </lineage>
</organism>
<name>A0A654EWA8_ARATH</name>